<sequence length="85" mass="9488">MSTELPDQLFLDGVLVGQNELVAPGSVAVVLDDDSVHDVPTSELRRRCEELGRARIRAFLMAPTDFEKVRPVAQRHAEEADKDEE</sequence>
<dbReference type="RefSeq" id="WP_284310710.1">
    <property type="nucleotide sequence ID" value="NZ_BSPC01000007.1"/>
</dbReference>
<name>A0ABQ6CGA5_9HYPH</name>
<reference evidence="2" key="1">
    <citation type="journal article" date="2019" name="Int. J. Syst. Evol. Microbiol.">
        <title>The Global Catalogue of Microorganisms (GCM) 10K type strain sequencing project: providing services to taxonomists for standard genome sequencing and annotation.</title>
        <authorList>
            <consortium name="The Broad Institute Genomics Platform"/>
            <consortium name="The Broad Institute Genome Sequencing Center for Infectious Disease"/>
            <person name="Wu L."/>
            <person name="Ma J."/>
        </authorList>
    </citation>
    <scope>NUCLEOTIDE SEQUENCE [LARGE SCALE GENOMIC DNA]</scope>
    <source>
        <strain evidence="2">NBRC 101365</strain>
    </source>
</reference>
<dbReference type="EMBL" id="BSPC01000007">
    <property type="protein sequence ID" value="GLS17875.1"/>
    <property type="molecule type" value="Genomic_DNA"/>
</dbReference>
<dbReference type="Proteomes" id="UP001156882">
    <property type="component" value="Unassembled WGS sequence"/>
</dbReference>
<gene>
    <name evidence="1" type="ORF">GCM10007874_08910</name>
</gene>
<proteinExistence type="predicted"/>
<evidence type="ECO:0000313" key="1">
    <source>
        <dbReference type="EMBL" id="GLS17875.1"/>
    </source>
</evidence>
<protein>
    <submittedName>
        <fullName evidence="1">Uncharacterized protein</fullName>
    </submittedName>
</protein>
<keyword evidence="2" id="KW-1185">Reference proteome</keyword>
<comment type="caution">
    <text evidence="1">The sequence shown here is derived from an EMBL/GenBank/DDBJ whole genome shotgun (WGS) entry which is preliminary data.</text>
</comment>
<accession>A0ABQ6CGA5</accession>
<evidence type="ECO:0000313" key="2">
    <source>
        <dbReference type="Proteomes" id="UP001156882"/>
    </source>
</evidence>
<organism evidence="1 2">
    <name type="scientific">Labrys miyagiensis</name>
    <dbReference type="NCBI Taxonomy" id="346912"/>
    <lineage>
        <taxon>Bacteria</taxon>
        <taxon>Pseudomonadati</taxon>
        <taxon>Pseudomonadota</taxon>
        <taxon>Alphaproteobacteria</taxon>
        <taxon>Hyphomicrobiales</taxon>
        <taxon>Xanthobacteraceae</taxon>
        <taxon>Labrys</taxon>
    </lineage>
</organism>